<accession>A0ABV5FGB6</accession>
<name>A0ABV5FGB6_9FLAO</name>
<reference evidence="1 2" key="1">
    <citation type="submission" date="2024-09" db="EMBL/GenBank/DDBJ databases">
        <authorList>
            <person name="Sun Q."/>
            <person name="Mori K."/>
        </authorList>
    </citation>
    <scope>NUCLEOTIDE SEQUENCE [LARGE SCALE GENOMIC DNA]</scope>
    <source>
        <strain evidence="1 2">CECT 7908</strain>
    </source>
</reference>
<evidence type="ECO:0000313" key="1">
    <source>
        <dbReference type="EMBL" id="MFB9062492.1"/>
    </source>
</evidence>
<sequence>MKKYIILALLCLSCNVKSKKDEPCVQKMEYFPLLDMLVPESAIVVYVDDKEGYLQKKISFKKLKEVILYSIKEEDRRYFRIAIPESILDKVEDNTIIFSISTNYFRPDILIDDVRRENKWTPEQIQKAIEGDIGFVFKKDTIRVKMCQK</sequence>
<organism evidence="1 2">
    <name type="scientific">Flavobacterium branchiarum</name>
    <dbReference type="NCBI Taxonomy" id="1114870"/>
    <lineage>
        <taxon>Bacteria</taxon>
        <taxon>Pseudomonadati</taxon>
        <taxon>Bacteroidota</taxon>
        <taxon>Flavobacteriia</taxon>
        <taxon>Flavobacteriales</taxon>
        <taxon>Flavobacteriaceae</taxon>
        <taxon>Flavobacterium</taxon>
    </lineage>
</organism>
<proteinExistence type="predicted"/>
<evidence type="ECO:0008006" key="3">
    <source>
        <dbReference type="Google" id="ProtNLM"/>
    </source>
</evidence>
<protein>
    <recommendedName>
        <fullName evidence="3">Lipoprotein</fullName>
    </recommendedName>
</protein>
<dbReference type="Proteomes" id="UP001589589">
    <property type="component" value="Unassembled WGS sequence"/>
</dbReference>
<dbReference type="RefSeq" id="WP_290267446.1">
    <property type="nucleotide sequence ID" value="NZ_JAUFQQ010000005.1"/>
</dbReference>
<evidence type="ECO:0000313" key="2">
    <source>
        <dbReference type="Proteomes" id="UP001589589"/>
    </source>
</evidence>
<keyword evidence="2" id="KW-1185">Reference proteome</keyword>
<gene>
    <name evidence="1" type="ORF">ACFFUQ_00555</name>
</gene>
<comment type="caution">
    <text evidence="1">The sequence shown here is derived from an EMBL/GenBank/DDBJ whole genome shotgun (WGS) entry which is preliminary data.</text>
</comment>
<dbReference type="EMBL" id="JBHMEX010000003">
    <property type="protein sequence ID" value="MFB9062492.1"/>
    <property type="molecule type" value="Genomic_DNA"/>
</dbReference>